<proteinExistence type="predicted"/>
<name>A0A812ZVT5_9DINO</name>
<feature type="non-terminal residue" evidence="1">
    <location>
        <position position="391"/>
    </location>
</feature>
<accession>A0A812ZVT5</accession>
<protein>
    <submittedName>
        <fullName evidence="1">Uncharacterized protein</fullName>
    </submittedName>
</protein>
<sequence>AAFAAGASAPVLPRRAIGDLDPRPPVPPAAASFSDVDCADSVPAPAAPELIADLPEDSWKCDWCDFVAAAPHGSDKLKTHVRLWHPEHAHISRQPSLPEFRVPEASDVVEWPCPCCDKALIRTEPRQCSTAMLMTRLKHRRLHHPKEPKSKFLVKTARSNVTRATRAVIAAATAKRLLKHRTGGYGRHSKVEFYRIPYMGTRGRQARSSRVVYVCLSCMQTSDTANRLKEQPCAKVGPSSSRVTFIARLRKCISDGAGQHSAELLDGARALLSRLAAGTPDAPRRCTSKRKQPEARRQHDILALAWPTVYRDAYTFRMRFVCTTCLANGAVRSNMIQRPCGPVIRGAARLKRQLDSAAASGDDTAARTARLALHALEHALPVLHPPPAPPV</sequence>
<dbReference type="EMBL" id="CAJNJA010051045">
    <property type="protein sequence ID" value="CAE7843366.1"/>
    <property type="molecule type" value="Genomic_DNA"/>
</dbReference>
<keyword evidence="2" id="KW-1185">Reference proteome</keyword>
<reference evidence="1" key="1">
    <citation type="submission" date="2021-02" db="EMBL/GenBank/DDBJ databases">
        <authorList>
            <person name="Dougan E. K."/>
            <person name="Rhodes N."/>
            <person name="Thang M."/>
            <person name="Chan C."/>
        </authorList>
    </citation>
    <scope>NUCLEOTIDE SEQUENCE</scope>
</reference>
<evidence type="ECO:0000313" key="1">
    <source>
        <dbReference type="EMBL" id="CAE7843366.1"/>
    </source>
</evidence>
<gene>
    <name evidence="1" type="ORF">SNEC2469_LOCUS25711</name>
</gene>
<evidence type="ECO:0000313" key="2">
    <source>
        <dbReference type="Proteomes" id="UP000601435"/>
    </source>
</evidence>
<comment type="caution">
    <text evidence="1">The sequence shown here is derived from an EMBL/GenBank/DDBJ whole genome shotgun (WGS) entry which is preliminary data.</text>
</comment>
<dbReference type="AlphaFoldDB" id="A0A812ZVT5"/>
<feature type="non-terminal residue" evidence="1">
    <location>
        <position position="1"/>
    </location>
</feature>
<dbReference type="Proteomes" id="UP000601435">
    <property type="component" value="Unassembled WGS sequence"/>
</dbReference>
<organism evidence="1 2">
    <name type="scientific">Symbiodinium necroappetens</name>
    <dbReference type="NCBI Taxonomy" id="1628268"/>
    <lineage>
        <taxon>Eukaryota</taxon>
        <taxon>Sar</taxon>
        <taxon>Alveolata</taxon>
        <taxon>Dinophyceae</taxon>
        <taxon>Suessiales</taxon>
        <taxon>Symbiodiniaceae</taxon>
        <taxon>Symbiodinium</taxon>
    </lineage>
</organism>